<gene>
    <name evidence="3" type="ORF">DX908_06915</name>
</gene>
<dbReference type="InterPro" id="IPR011250">
    <property type="entry name" value="OMP/PagP_B-barrel"/>
</dbReference>
<protein>
    <submittedName>
        <fullName evidence="3">Porin family protein</fullName>
    </submittedName>
</protein>
<dbReference type="InterPro" id="IPR027385">
    <property type="entry name" value="Beta-barrel_OMP"/>
</dbReference>
<dbReference type="OrthoDB" id="7173051at2"/>
<keyword evidence="1" id="KW-0732">Signal</keyword>
<organism evidence="3 4">
    <name type="scientific">Parvularcula marina</name>
    <dbReference type="NCBI Taxonomy" id="2292771"/>
    <lineage>
        <taxon>Bacteria</taxon>
        <taxon>Pseudomonadati</taxon>
        <taxon>Pseudomonadota</taxon>
        <taxon>Alphaproteobacteria</taxon>
        <taxon>Parvularculales</taxon>
        <taxon>Parvularculaceae</taxon>
        <taxon>Parvularcula</taxon>
    </lineage>
</organism>
<dbReference type="AlphaFoldDB" id="A0A371RHY2"/>
<feature type="domain" description="Outer membrane protein beta-barrel" evidence="2">
    <location>
        <begin position="4"/>
        <end position="177"/>
    </location>
</feature>
<dbReference type="SUPFAM" id="SSF56925">
    <property type="entry name" value="OMPA-like"/>
    <property type="match status" value="1"/>
</dbReference>
<dbReference type="Pfam" id="PF13505">
    <property type="entry name" value="OMP_b-brl"/>
    <property type="match status" value="1"/>
</dbReference>
<evidence type="ECO:0000259" key="2">
    <source>
        <dbReference type="Pfam" id="PF13505"/>
    </source>
</evidence>
<evidence type="ECO:0000313" key="4">
    <source>
        <dbReference type="Proteomes" id="UP000264589"/>
    </source>
</evidence>
<accession>A0A371RHY2</accession>
<dbReference type="Gene3D" id="2.40.160.20">
    <property type="match status" value="1"/>
</dbReference>
<comment type="caution">
    <text evidence="3">The sequence shown here is derived from an EMBL/GenBank/DDBJ whole genome shotgun (WGS) entry which is preliminary data.</text>
</comment>
<proteinExistence type="predicted"/>
<evidence type="ECO:0000256" key="1">
    <source>
        <dbReference type="ARBA" id="ARBA00022729"/>
    </source>
</evidence>
<dbReference type="EMBL" id="QUQO01000001">
    <property type="protein sequence ID" value="RFB05045.1"/>
    <property type="molecule type" value="Genomic_DNA"/>
</dbReference>
<keyword evidence="4" id="KW-1185">Reference proteome</keyword>
<dbReference type="RefSeq" id="WP_116391676.1">
    <property type="nucleotide sequence ID" value="NZ_QUQO01000001.1"/>
</dbReference>
<evidence type="ECO:0000313" key="3">
    <source>
        <dbReference type="EMBL" id="RFB05045.1"/>
    </source>
</evidence>
<sequence>MLDLAAALFTLNAIAQDEAIYADVGYAHVTFLTDDDFGFETTSNSVISHVGWNATKYFGAEAEIGIVSFPEENSNDILSAEVKTTVTLGAYGVARYPLTEQVTVYGRAGYVYADAEFTVEAFGMETVSEDTFQGIGYGGGLRWHLGETRNGIRTEFTHYDLKDIEARAFTLAFQRHF</sequence>
<reference evidence="3 4" key="1">
    <citation type="submission" date="2018-08" db="EMBL/GenBank/DDBJ databases">
        <title>Parvularcula sp. SM1705, isolated from surface water of the South Sea China.</title>
        <authorList>
            <person name="Sun L."/>
        </authorList>
    </citation>
    <scope>NUCLEOTIDE SEQUENCE [LARGE SCALE GENOMIC DNA]</scope>
    <source>
        <strain evidence="3 4">SM1705</strain>
    </source>
</reference>
<dbReference type="InParanoid" id="A0A371RHY2"/>
<name>A0A371RHY2_9PROT</name>
<dbReference type="Proteomes" id="UP000264589">
    <property type="component" value="Unassembled WGS sequence"/>
</dbReference>